<reference evidence="1" key="1">
    <citation type="submission" date="2018-02" db="EMBL/GenBank/DDBJ databases">
        <title>The genomes of Aspergillus section Nigri reveals drivers in fungal speciation.</title>
        <authorList>
            <consortium name="DOE Joint Genome Institute"/>
            <person name="Vesth T.C."/>
            <person name="Nybo J."/>
            <person name="Theobald S."/>
            <person name="Brandl J."/>
            <person name="Frisvad J.C."/>
            <person name="Nielsen K.F."/>
            <person name="Lyhne E.K."/>
            <person name="Kogle M.E."/>
            <person name="Kuo A."/>
            <person name="Riley R."/>
            <person name="Clum A."/>
            <person name="Nolan M."/>
            <person name="Lipzen A."/>
            <person name="Salamov A."/>
            <person name="Henrissat B."/>
            <person name="Wiebenga A."/>
            <person name="De vries R.P."/>
            <person name="Grigoriev I.V."/>
            <person name="Mortensen U.H."/>
            <person name="Andersen M.R."/>
            <person name="Baker S.E."/>
        </authorList>
    </citation>
    <scope>NUCLEOTIDE SEQUENCE</scope>
    <source>
        <strain evidence="1">CBS 621.78</strain>
    </source>
</reference>
<dbReference type="EMBL" id="KZ825331">
    <property type="protein sequence ID" value="RAH47250.1"/>
    <property type="molecule type" value="Genomic_DNA"/>
</dbReference>
<dbReference type="Proteomes" id="UP000249057">
    <property type="component" value="Unassembled WGS sequence"/>
</dbReference>
<protein>
    <submittedName>
        <fullName evidence="1">Uncharacterized protein</fullName>
    </submittedName>
</protein>
<accession>A0ACD1GD67</accession>
<name>A0ACD1GD67_9EURO</name>
<keyword evidence="2" id="KW-1185">Reference proteome</keyword>
<organism evidence="1 2">
    <name type="scientific">Aspergillus brunneoviolaceus CBS 621.78</name>
    <dbReference type="NCBI Taxonomy" id="1450534"/>
    <lineage>
        <taxon>Eukaryota</taxon>
        <taxon>Fungi</taxon>
        <taxon>Dikarya</taxon>
        <taxon>Ascomycota</taxon>
        <taxon>Pezizomycotina</taxon>
        <taxon>Eurotiomycetes</taxon>
        <taxon>Eurotiomycetidae</taxon>
        <taxon>Eurotiales</taxon>
        <taxon>Aspergillaceae</taxon>
        <taxon>Aspergillus</taxon>
        <taxon>Aspergillus subgen. Circumdati</taxon>
    </lineage>
</organism>
<evidence type="ECO:0000313" key="1">
    <source>
        <dbReference type="EMBL" id="RAH47250.1"/>
    </source>
</evidence>
<gene>
    <name evidence="1" type="ORF">BO95DRAFT_462276</name>
</gene>
<sequence length="151" mass="16904">MEQDVPPDSSTLVLELLALAEMAVPVSVPATFATLATQSLRHFDMHRVLLDSGNWCDVLSLLSHMPQLVKFRLKRCKQWGTGSDRELICLNLVPKPRVEAEVDECDFKAPLACLPLELGLAYVAALRQVNTSRSIAGMCPLWDQGKWWICR</sequence>
<proteinExistence type="predicted"/>
<evidence type="ECO:0000313" key="2">
    <source>
        <dbReference type="Proteomes" id="UP000249057"/>
    </source>
</evidence>